<dbReference type="Proteomes" id="UP000824130">
    <property type="component" value="Unassembled WGS sequence"/>
</dbReference>
<proteinExistence type="inferred from homology"/>
<name>A0A9D1SV16_9FIRM</name>
<organism evidence="4 5">
    <name type="scientific">Candidatus Allocopromorpha excrementipullorum</name>
    <dbReference type="NCBI Taxonomy" id="2840743"/>
    <lineage>
        <taxon>Bacteria</taxon>
        <taxon>Bacillati</taxon>
        <taxon>Bacillota</taxon>
        <taxon>Clostridia</taxon>
        <taxon>Eubacteriales</taxon>
        <taxon>Eubacteriaceae</taxon>
        <taxon>Eubacteriaceae incertae sedis</taxon>
        <taxon>Candidatus Allocopromorpha</taxon>
    </lineage>
</organism>
<feature type="domain" description="NIF system FeS cluster assembly NifU C-terminal" evidence="3">
    <location>
        <begin position="5"/>
        <end position="71"/>
    </location>
</feature>
<reference evidence="4" key="2">
    <citation type="journal article" date="2021" name="PeerJ">
        <title>Extensive microbial diversity within the chicken gut microbiome revealed by metagenomics and culture.</title>
        <authorList>
            <person name="Gilroy R."/>
            <person name="Ravi A."/>
            <person name="Getino M."/>
            <person name="Pursley I."/>
            <person name="Horton D.L."/>
            <person name="Alikhan N.F."/>
            <person name="Baker D."/>
            <person name="Gharbi K."/>
            <person name="Hall N."/>
            <person name="Watson M."/>
            <person name="Adriaenssens E.M."/>
            <person name="Foster-Nyarko E."/>
            <person name="Jarju S."/>
            <person name="Secka A."/>
            <person name="Antonio M."/>
            <person name="Oren A."/>
            <person name="Chaudhuri R.R."/>
            <person name="La Ragione R."/>
            <person name="Hildebrand F."/>
            <person name="Pallen M.J."/>
        </authorList>
    </citation>
    <scope>NUCLEOTIDE SEQUENCE</scope>
    <source>
        <strain evidence="4">ChiSjej4B22-8349</strain>
    </source>
</reference>
<accession>A0A9D1SV16</accession>
<dbReference type="InterPro" id="IPR001075">
    <property type="entry name" value="NIF_FeS_clus_asmbl_NifU_C"/>
</dbReference>
<evidence type="ECO:0000256" key="1">
    <source>
        <dbReference type="ARBA" id="ARBA00006420"/>
    </source>
</evidence>
<dbReference type="InterPro" id="IPR034904">
    <property type="entry name" value="FSCA_dom_sf"/>
</dbReference>
<dbReference type="SUPFAM" id="SSF117916">
    <property type="entry name" value="Fe-S cluster assembly (FSCA) domain-like"/>
    <property type="match status" value="1"/>
</dbReference>
<gene>
    <name evidence="4" type="ORF">IAD25_06760</name>
</gene>
<dbReference type="GO" id="GO:0016226">
    <property type="term" value="P:iron-sulfur cluster assembly"/>
    <property type="evidence" value="ECO:0007669"/>
    <property type="project" value="InterPro"/>
</dbReference>
<dbReference type="PANTHER" id="PTHR11178">
    <property type="entry name" value="IRON-SULFUR CLUSTER SCAFFOLD PROTEIN NFU-RELATED"/>
    <property type="match status" value="1"/>
</dbReference>
<dbReference type="AlphaFoldDB" id="A0A9D1SV16"/>
<dbReference type="Gene3D" id="3.30.300.130">
    <property type="entry name" value="Fe-S cluster assembly (FSCA)"/>
    <property type="match status" value="1"/>
</dbReference>
<comment type="caution">
    <text evidence="4">The sequence shown here is derived from an EMBL/GenBank/DDBJ whole genome shotgun (WGS) entry which is preliminary data.</text>
</comment>
<sequence length="93" mass="10048">MEEQIKKVLKEKVDPVLAAHYGGAVLTGYDDGVAMVKLTGSCASCPSAQSTIEEVVKGIVMENVQGVKDVVLDTSVSEDLLDMARMILRKEKH</sequence>
<reference evidence="4" key="1">
    <citation type="submission" date="2020-10" db="EMBL/GenBank/DDBJ databases">
        <authorList>
            <person name="Gilroy R."/>
        </authorList>
    </citation>
    <scope>NUCLEOTIDE SEQUENCE</scope>
    <source>
        <strain evidence="4">ChiSjej4B22-8349</strain>
    </source>
</reference>
<evidence type="ECO:0000313" key="5">
    <source>
        <dbReference type="Proteomes" id="UP000824130"/>
    </source>
</evidence>
<comment type="similarity">
    <text evidence="1">Belongs to the NifU family.</text>
</comment>
<comment type="function">
    <text evidence="2">May be involved in the formation or repair of [Fe-S] clusters present in iron-sulfur proteins.</text>
</comment>
<dbReference type="PANTHER" id="PTHR11178:SF1">
    <property type="entry name" value="NFU1 IRON-SULFUR CLUSTER SCAFFOLD HOMOLOG, MITOCHONDRIAL"/>
    <property type="match status" value="1"/>
</dbReference>
<protein>
    <submittedName>
        <fullName evidence="4">NifU family protein</fullName>
    </submittedName>
</protein>
<dbReference type="Pfam" id="PF01106">
    <property type="entry name" value="NifU"/>
    <property type="match status" value="1"/>
</dbReference>
<evidence type="ECO:0000259" key="3">
    <source>
        <dbReference type="Pfam" id="PF01106"/>
    </source>
</evidence>
<evidence type="ECO:0000313" key="4">
    <source>
        <dbReference type="EMBL" id="HIU96385.1"/>
    </source>
</evidence>
<dbReference type="EMBL" id="DVOB01000147">
    <property type="protein sequence ID" value="HIU96385.1"/>
    <property type="molecule type" value="Genomic_DNA"/>
</dbReference>
<evidence type="ECO:0000256" key="2">
    <source>
        <dbReference type="ARBA" id="ARBA00049958"/>
    </source>
</evidence>
<dbReference type="GO" id="GO:0051536">
    <property type="term" value="F:iron-sulfur cluster binding"/>
    <property type="evidence" value="ECO:0007669"/>
    <property type="project" value="InterPro"/>
</dbReference>
<dbReference type="GO" id="GO:0005506">
    <property type="term" value="F:iron ion binding"/>
    <property type="evidence" value="ECO:0007669"/>
    <property type="project" value="InterPro"/>
</dbReference>